<comment type="caution">
    <text evidence="2">The sequence shown here is derived from an EMBL/GenBank/DDBJ whole genome shotgun (WGS) entry which is preliminary data.</text>
</comment>
<evidence type="ECO:0000313" key="3">
    <source>
        <dbReference type="Proteomes" id="UP000218231"/>
    </source>
</evidence>
<dbReference type="Proteomes" id="UP000218231">
    <property type="component" value="Unassembled WGS sequence"/>
</dbReference>
<evidence type="ECO:0000256" key="1">
    <source>
        <dbReference type="SAM" id="MobiDB-lite"/>
    </source>
</evidence>
<dbReference type="EMBL" id="LIAE01008587">
    <property type="protein sequence ID" value="PAV73506.1"/>
    <property type="molecule type" value="Genomic_DNA"/>
</dbReference>
<evidence type="ECO:0000313" key="2">
    <source>
        <dbReference type="EMBL" id="PAV73506.1"/>
    </source>
</evidence>
<organism evidence="2 3">
    <name type="scientific">Diploscapter pachys</name>
    <dbReference type="NCBI Taxonomy" id="2018661"/>
    <lineage>
        <taxon>Eukaryota</taxon>
        <taxon>Metazoa</taxon>
        <taxon>Ecdysozoa</taxon>
        <taxon>Nematoda</taxon>
        <taxon>Chromadorea</taxon>
        <taxon>Rhabditida</taxon>
        <taxon>Rhabditina</taxon>
        <taxon>Rhabditomorpha</taxon>
        <taxon>Rhabditoidea</taxon>
        <taxon>Rhabditidae</taxon>
        <taxon>Diploscapter</taxon>
    </lineage>
</organism>
<protein>
    <submittedName>
        <fullName evidence="2">Uncharacterized protein</fullName>
    </submittedName>
</protein>
<dbReference type="AlphaFoldDB" id="A0A2A2KHJ1"/>
<feature type="compositionally biased region" description="Basic and acidic residues" evidence="1">
    <location>
        <begin position="26"/>
        <end position="48"/>
    </location>
</feature>
<accession>A0A2A2KHJ1</accession>
<feature type="region of interest" description="Disordered" evidence="1">
    <location>
        <begin position="1"/>
        <end position="85"/>
    </location>
</feature>
<gene>
    <name evidence="2" type="ORF">WR25_26662</name>
</gene>
<sequence>MLEVAGSRAGQRQEQKEAKQLAQKGDSAHSRDGKGVATKEKGEGEKKKGTSWQWKPPESSGEGMRGDGMQAELKTIIQGDRGMEG</sequence>
<keyword evidence="3" id="KW-1185">Reference proteome</keyword>
<name>A0A2A2KHJ1_9BILA</name>
<proteinExistence type="predicted"/>
<reference evidence="2 3" key="1">
    <citation type="journal article" date="2017" name="Curr. Biol.">
        <title>Genome architecture and evolution of a unichromosomal asexual nematode.</title>
        <authorList>
            <person name="Fradin H."/>
            <person name="Zegar C."/>
            <person name="Gutwein M."/>
            <person name="Lucas J."/>
            <person name="Kovtun M."/>
            <person name="Corcoran D."/>
            <person name="Baugh L.R."/>
            <person name="Kiontke K."/>
            <person name="Gunsalus K."/>
            <person name="Fitch D.H."/>
            <person name="Piano F."/>
        </authorList>
    </citation>
    <scope>NUCLEOTIDE SEQUENCE [LARGE SCALE GENOMIC DNA]</scope>
    <source>
        <strain evidence="2">PF1309</strain>
    </source>
</reference>